<protein>
    <submittedName>
        <fullName evidence="1">Uncharacterized protein</fullName>
    </submittedName>
</protein>
<organism evidence="1">
    <name type="scientific">marine sediment metagenome</name>
    <dbReference type="NCBI Taxonomy" id="412755"/>
    <lineage>
        <taxon>unclassified sequences</taxon>
        <taxon>metagenomes</taxon>
        <taxon>ecological metagenomes</taxon>
    </lineage>
</organism>
<dbReference type="AlphaFoldDB" id="A0A0F9PZS9"/>
<proteinExistence type="predicted"/>
<dbReference type="EMBL" id="LAZR01004678">
    <property type="protein sequence ID" value="KKN06541.1"/>
    <property type="molecule type" value="Genomic_DNA"/>
</dbReference>
<evidence type="ECO:0000313" key="1">
    <source>
        <dbReference type="EMBL" id="KKN06541.1"/>
    </source>
</evidence>
<gene>
    <name evidence="1" type="ORF">LCGC14_1076250</name>
</gene>
<accession>A0A0F9PZS9</accession>
<comment type="caution">
    <text evidence="1">The sequence shown here is derived from an EMBL/GenBank/DDBJ whole genome shotgun (WGS) entry which is preliminary data.</text>
</comment>
<name>A0A0F9PZS9_9ZZZZ</name>
<sequence>MRAKIIGIERDTILDDDKLTVTLVIPFYSHNVAKVLRVDQDIELEIVEETD</sequence>
<reference evidence="1" key="1">
    <citation type="journal article" date="2015" name="Nature">
        <title>Complex archaea that bridge the gap between prokaryotes and eukaryotes.</title>
        <authorList>
            <person name="Spang A."/>
            <person name="Saw J.H."/>
            <person name="Jorgensen S.L."/>
            <person name="Zaremba-Niedzwiedzka K."/>
            <person name="Martijn J."/>
            <person name="Lind A.E."/>
            <person name="van Eijk R."/>
            <person name="Schleper C."/>
            <person name="Guy L."/>
            <person name="Ettema T.J."/>
        </authorList>
    </citation>
    <scope>NUCLEOTIDE SEQUENCE</scope>
</reference>